<sequence length="114" mass="12593">MCRRTTCSICKKATWSGCGSHVAQVMRGVKEEDRCKCRDKKSTPSVQPSQQVQQTQPVQTQNTQQNSNQEQNPFQNPAIAPRPINRSTNRFNGVQSAFFIPPSGSGSSGFPGRH</sequence>
<feature type="region of interest" description="Disordered" evidence="1">
    <location>
        <begin position="29"/>
        <end position="114"/>
    </location>
</feature>
<accession>A0A5K0U7B3</accession>
<protein>
    <submittedName>
        <fullName evidence="2">Uncharacterized protein</fullName>
    </submittedName>
</protein>
<feature type="compositionally biased region" description="Low complexity" evidence="1">
    <location>
        <begin position="43"/>
        <end position="73"/>
    </location>
</feature>
<dbReference type="EMBL" id="UPSH01000001">
    <property type="protein sequence ID" value="VBB17685.1"/>
    <property type="molecule type" value="Genomic_DNA"/>
</dbReference>
<organism evidence="2 3">
    <name type="scientific">Yasminevirus sp. GU-2018</name>
    <dbReference type="NCBI Taxonomy" id="2420051"/>
    <lineage>
        <taxon>Viruses</taxon>
        <taxon>Varidnaviria</taxon>
        <taxon>Bamfordvirae</taxon>
        <taxon>Nucleocytoviricota</taxon>
        <taxon>Megaviricetes</taxon>
        <taxon>Imitervirales</taxon>
        <taxon>Mimiviridae</taxon>
        <taxon>Klosneuvirinae</taxon>
        <taxon>Yasminevirus</taxon>
        <taxon>Yasminevirus saudimassiliense</taxon>
    </lineage>
</organism>
<evidence type="ECO:0000313" key="2">
    <source>
        <dbReference type="EMBL" id="VBB17685.1"/>
    </source>
</evidence>
<feature type="compositionally biased region" description="Basic and acidic residues" evidence="1">
    <location>
        <begin position="29"/>
        <end position="42"/>
    </location>
</feature>
<gene>
    <name evidence="2" type="ORF">YASMINEVIRUS_148</name>
</gene>
<feature type="compositionally biased region" description="Polar residues" evidence="1">
    <location>
        <begin position="85"/>
        <end position="95"/>
    </location>
</feature>
<evidence type="ECO:0000313" key="3">
    <source>
        <dbReference type="Proteomes" id="UP000594342"/>
    </source>
</evidence>
<proteinExistence type="predicted"/>
<feature type="compositionally biased region" description="Low complexity" evidence="1">
    <location>
        <begin position="98"/>
        <end position="114"/>
    </location>
</feature>
<dbReference type="PANTHER" id="PTHR34724:SF2">
    <property type="entry name" value="OS12G0596101 PROTEIN"/>
    <property type="match status" value="1"/>
</dbReference>
<comment type="caution">
    <text evidence="2">The sequence shown here is derived from an EMBL/GenBank/DDBJ whole genome shotgun (WGS) entry which is preliminary data.</text>
</comment>
<dbReference type="Proteomes" id="UP000594342">
    <property type="component" value="Unassembled WGS sequence"/>
</dbReference>
<name>A0A5K0U7B3_9VIRU</name>
<evidence type="ECO:0000256" key="1">
    <source>
        <dbReference type="SAM" id="MobiDB-lite"/>
    </source>
</evidence>
<reference evidence="2 3" key="1">
    <citation type="submission" date="2018-10" db="EMBL/GenBank/DDBJ databases">
        <authorList>
            <consortium name="IHU Genomes"/>
        </authorList>
    </citation>
    <scope>NUCLEOTIDE SEQUENCE [LARGE SCALE GENOMIC DNA]</scope>
    <source>
        <strain evidence="2 3">A1</strain>
    </source>
</reference>
<dbReference type="PANTHER" id="PTHR34724">
    <property type="entry name" value="OS12G0596101 PROTEIN"/>
    <property type="match status" value="1"/>
</dbReference>
<keyword evidence="3" id="KW-1185">Reference proteome</keyword>